<dbReference type="STRING" id="880072.Desac_2649"/>
<comment type="similarity">
    <text evidence="5">Belongs to the QueA family.</text>
</comment>
<dbReference type="HOGENOM" id="CLU_039110_1_0_7"/>
<keyword evidence="2 5" id="KW-0808">Transferase</keyword>
<dbReference type="NCBIfam" id="TIGR00113">
    <property type="entry name" value="queA"/>
    <property type="match status" value="1"/>
</dbReference>
<comment type="catalytic activity">
    <reaction evidence="5">
        <text>7-aminomethyl-7-carbaguanosine(34) in tRNA + S-adenosyl-L-methionine = epoxyqueuosine(34) in tRNA + adenine + L-methionine + 2 H(+)</text>
        <dbReference type="Rhea" id="RHEA:32155"/>
        <dbReference type="Rhea" id="RHEA-COMP:10342"/>
        <dbReference type="Rhea" id="RHEA-COMP:18582"/>
        <dbReference type="ChEBI" id="CHEBI:15378"/>
        <dbReference type="ChEBI" id="CHEBI:16708"/>
        <dbReference type="ChEBI" id="CHEBI:57844"/>
        <dbReference type="ChEBI" id="CHEBI:59789"/>
        <dbReference type="ChEBI" id="CHEBI:82833"/>
        <dbReference type="ChEBI" id="CHEBI:194443"/>
        <dbReference type="EC" id="2.4.99.17"/>
    </reaction>
</comment>
<dbReference type="PANTHER" id="PTHR30307">
    <property type="entry name" value="S-ADENOSYLMETHIONINE:TRNA RIBOSYLTRANSFERASE-ISOMERASE"/>
    <property type="match status" value="1"/>
</dbReference>
<organism evidence="6 7">
    <name type="scientific">Desulfobacca acetoxidans (strain ATCC 700848 / DSM 11109 / ASRB2)</name>
    <dbReference type="NCBI Taxonomy" id="880072"/>
    <lineage>
        <taxon>Bacteria</taxon>
        <taxon>Pseudomonadati</taxon>
        <taxon>Thermodesulfobacteriota</taxon>
        <taxon>Desulfobaccia</taxon>
        <taxon>Desulfobaccales</taxon>
        <taxon>Desulfobaccaceae</taxon>
        <taxon>Desulfobacca</taxon>
    </lineage>
</organism>
<evidence type="ECO:0000256" key="5">
    <source>
        <dbReference type="HAMAP-Rule" id="MF_00113"/>
    </source>
</evidence>
<protein>
    <recommendedName>
        <fullName evidence="5">S-adenosylmethionine:tRNA ribosyltransferase-isomerase</fullName>
        <ecNumber evidence="5">2.4.99.17</ecNumber>
    </recommendedName>
    <alternativeName>
        <fullName evidence="5">Queuosine biosynthesis protein QueA</fullName>
    </alternativeName>
</protein>
<comment type="subunit">
    <text evidence="5">Monomer.</text>
</comment>
<dbReference type="HAMAP" id="MF_00113">
    <property type="entry name" value="QueA"/>
    <property type="match status" value="1"/>
</dbReference>
<dbReference type="SUPFAM" id="SSF111337">
    <property type="entry name" value="QueA-like"/>
    <property type="match status" value="1"/>
</dbReference>
<dbReference type="eggNOG" id="COG0809">
    <property type="taxonomic scope" value="Bacteria"/>
</dbReference>
<keyword evidence="3 5" id="KW-0949">S-adenosyl-L-methionine</keyword>
<accession>F2NDW7</accession>
<dbReference type="PANTHER" id="PTHR30307:SF0">
    <property type="entry name" value="S-ADENOSYLMETHIONINE:TRNA RIBOSYLTRANSFERASE-ISOMERASE"/>
    <property type="match status" value="1"/>
</dbReference>
<dbReference type="GO" id="GO:0051075">
    <property type="term" value="F:S-adenosylmethionine:tRNA ribosyltransferase-isomerase activity"/>
    <property type="evidence" value="ECO:0007669"/>
    <property type="project" value="UniProtKB-EC"/>
</dbReference>
<keyword evidence="1 5" id="KW-0963">Cytoplasm</keyword>
<dbReference type="InterPro" id="IPR003699">
    <property type="entry name" value="QueA"/>
</dbReference>
<dbReference type="Proteomes" id="UP000000483">
    <property type="component" value="Chromosome"/>
</dbReference>
<reference evidence="7" key="2">
    <citation type="submission" date="2011-03" db="EMBL/GenBank/DDBJ databases">
        <title>The complete genome of Desulfobacca acetoxidans DSM 11109.</title>
        <authorList>
            <consortium name="US DOE Joint Genome Institute (JGI-PGF)"/>
            <person name="Lucas S."/>
            <person name="Copeland A."/>
            <person name="Lapidus A."/>
            <person name="Bruce D."/>
            <person name="Goodwin L."/>
            <person name="Pitluck S."/>
            <person name="Peters L."/>
            <person name="Kyrpides N."/>
            <person name="Mavromatis K."/>
            <person name="Ivanova N."/>
            <person name="Ovchinnikova G."/>
            <person name="Teshima H."/>
            <person name="Detter J.C."/>
            <person name="Han C."/>
            <person name="Land M."/>
            <person name="Hauser L."/>
            <person name="Markowitz V."/>
            <person name="Cheng J.-F."/>
            <person name="Hugenholtz P."/>
            <person name="Woyke T."/>
            <person name="Wu D."/>
            <person name="Spring S."/>
            <person name="Schueler E."/>
            <person name="Brambilla E."/>
            <person name="Klenk H.-P."/>
            <person name="Eisen J.A."/>
        </authorList>
    </citation>
    <scope>NUCLEOTIDE SEQUENCE [LARGE SCALE GENOMIC DNA]</scope>
    <source>
        <strain evidence="7">ATCC 700848 / DSM 11109 / ASRB2</strain>
    </source>
</reference>
<dbReference type="InterPro" id="IPR042118">
    <property type="entry name" value="QueA_dom1"/>
</dbReference>
<reference evidence="6 7" key="1">
    <citation type="journal article" date="2011" name="Stand. Genomic Sci.">
        <title>Complete genome sequence of the acetate-degrading sulfate reducer Desulfobacca acetoxidans type strain (ASRB2).</title>
        <authorList>
            <person name="Goker M."/>
            <person name="Teshima H."/>
            <person name="Lapidus A."/>
            <person name="Nolan M."/>
            <person name="Lucas S."/>
            <person name="Hammon N."/>
            <person name="Deshpande S."/>
            <person name="Cheng J.F."/>
            <person name="Tapia R."/>
            <person name="Han C."/>
            <person name="Goodwin L."/>
            <person name="Pitluck S."/>
            <person name="Huntemann M."/>
            <person name="Liolios K."/>
            <person name="Ivanova N."/>
            <person name="Pagani I."/>
            <person name="Mavromatis K."/>
            <person name="Ovchinikova G."/>
            <person name="Pati A."/>
            <person name="Chen A."/>
            <person name="Palaniappan K."/>
            <person name="Land M."/>
            <person name="Hauser L."/>
            <person name="Brambilla E.M."/>
            <person name="Rohde M."/>
            <person name="Spring S."/>
            <person name="Detter J.C."/>
            <person name="Woyke T."/>
            <person name="Bristow J."/>
            <person name="Eisen J.A."/>
            <person name="Markowitz V."/>
            <person name="Hugenholtz P."/>
            <person name="Kyrpides N.C."/>
            <person name="Klenk H.P."/>
        </authorList>
    </citation>
    <scope>NUCLEOTIDE SEQUENCE [LARGE SCALE GENOMIC DNA]</scope>
    <source>
        <strain evidence="7">ATCC 700848 / DSM 11109 / ASRB2</strain>
    </source>
</reference>
<dbReference type="NCBIfam" id="NF001140">
    <property type="entry name" value="PRK00147.1"/>
    <property type="match status" value="1"/>
</dbReference>
<dbReference type="KEGG" id="dao:Desac_2649"/>
<comment type="subcellular location">
    <subcellularLocation>
        <location evidence="5">Cytoplasm</location>
    </subcellularLocation>
</comment>
<gene>
    <name evidence="5" type="primary">queA</name>
    <name evidence="6" type="ordered locus">Desac_2649</name>
</gene>
<dbReference type="RefSeq" id="WP_013707573.1">
    <property type="nucleotide sequence ID" value="NC_015388.1"/>
</dbReference>
<dbReference type="InterPro" id="IPR042119">
    <property type="entry name" value="QueA_dom2"/>
</dbReference>
<dbReference type="EC" id="2.4.99.17" evidence="5"/>
<proteinExistence type="inferred from homology"/>
<dbReference type="EMBL" id="CP002629">
    <property type="protein sequence ID" value="AEB10464.1"/>
    <property type="molecule type" value="Genomic_DNA"/>
</dbReference>
<evidence type="ECO:0000313" key="7">
    <source>
        <dbReference type="Proteomes" id="UP000000483"/>
    </source>
</evidence>
<evidence type="ECO:0000256" key="3">
    <source>
        <dbReference type="ARBA" id="ARBA00022691"/>
    </source>
</evidence>
<keyword evidence="7" id="KW-1185">Reference proteome</keyword>
<dbReference type="GO" id="GO:0008616">
    <property type="term" value="P:tRNA queuosine(34) biosynthetic process"/>
    <property type="evidence" value="ECO:0007669"/>
    <property type="project" value="UniProtKB-UniRule"/>
</dbReference>
<evidence type="ECO:0000313" key="6">
    <source>
        <dbReference type="EMBL" id="AEB10464.1"/>
    </source>
</evidence>
<sequence length="353" mass="39241">MKMYSINDYDYHLPPQLIAQEPLPQRDQARMLVLERAAGVIRHCRFTQLPEFLSDRDVLVVNNTQVFPARLRGCKASGGRVEVLLLQPPTPEGNGDVPRQARVPAWYRASKPPKVGQMLNFGLELEGEITAVGPAGEITLLLQSQGRDIRQVVAEAGAMPLPPYIRRLAGPEDTLRYQTIFAHRLGAIAAPTAGLHFTPALLHQLEAGGVEVVSLTLHVGPGTFQPVREEDYSRHRLAPEYFLLSAESAAAINRARAGGKHIVAVGTTTVRVLESQYCQGQVFAGEGYCDLFIYPRYRFNVVDRLITNFHLPKSTLLLLVSAFAGREFVLRAYQEAIAARYRFYSYGDCMLII</sequence>
<dbReference type="GO" id="GO:0005737">
    <property type="term" value="C:cytoplasm"/>
    <property type="evidence" value="ECO:0007669"/>
    <property type="project" value="UniProtKB-SubCell"/>
</dbReference>
<evidence type="ECO:0000256" key="1">
    <source>
        <dbReference type="ARBA" id="ARBA00022490"/>
    </source>
</evidence>
<dbReference type="Gene3D" id="3.40.1780.10">
    <property type="entry name" value="QueA-like"/>
    <property type="match status" value="2"/>
</dbReference>
<comment type="function">
    <text evidence="5">Transfers and isomerizes the ribose moiety from AdoMet to the 7-aminomethyl group of 7-deazaguanine (preQ1-tRNA) to give epoxyqueuosine (oQ-tRNA).</text>
</comment>
<comment type="pathway">
    <text evidence="5">tRNA modification; tRNA-queuosine biosynthesis.</text>
</comment>
<dbReference type="Pfam" id="PF02547">
    <property type="entry name" value="Queuosine_synth"/>
    <property type="match status" value="1"/>
</dbReference>
<dbReference type="Gene3D" id="2.40.10.240">
    <property type="entry name" value="QueA-like"/>
    <property type="match status" value="1"/>
</dbReference>
<evidence type="ECO:0000256" key="4">
    <source>
        <dbReference type="ARBA" id="ARBA00022785"/>
    </source>
</evidence>
<keyword evidence="4 5" id="KW-0671">Queuosine biosynthesis</keyword>
<dbReference type="AlphaFoldDB" id="F2NDW7"/>
<dbReference type="UniPathway" id="UPA00392"/>
<evidence type="ECO:0000256" key="2">
    <source>
        <dbReference type="ARBA" id="ARBA00022679"/>
    </source>
</evidence>
<name>F2NDW7_DESAR</name>
<dbReference type="InterPro" id="IPR036100">
    <property type="entry name" value="QueA_sf"/>
</dbReference>